<dbReference type="InterPro" id="IPR036915">
    <property type="entry name" value="Cyclin-like_sf"/>
</dbReference>
<reference evidence="2 3" key="1">
    <citation type="journal article" date="2024" name="BMC Biol.">
        <title>Comparative genomics of Ascetosporea gives new insight into the evolutionary basis for animal parasitism in Rhizaria.</title>
        <authorList>
            <person name="Hiltunen Thoren M."/>
            <person name="Onut-Brannstrom I."/>
            <person name="Alfjorden A."/>
            <person name="Peckova H."/>
            <person name="Swords F."/>
            <person name="Hooper C."/>
            <person name="Holzer A.S."/>
            <person name="Bass D."/>
            <person name="Burki F."/>
        </authorList>
    </citation>
    <scope>NUCLEOTIDE SEQUENCE [LARGE SCALE GENOMIC DNA]</scope>
    <source>
        <strain evidence="2">20-A016</strain>
    </source>
</reference>
<dbReference type="SUPFAM" id="SSF47954">
    <property type="entry name" value="Cyclin-like"/>
    <property type="match status" value="1"/>
</dbReference>
<feature type="compositionally biased region" description="Basic residues" evidence="1">
    <location>
        <begin position="148"/>
        <end position="172"/>
    </location>
</feature>
<dbReference type="Proteomes" id="UP001439008">
    <property type="component" value="Unassembled WGS sequence"/>
</dbReference>
<feature type="compositionally biased region" description="Basic and acidic residues" evidence="1">
    <location>
        <begin position="124"/>
        <end position="147"/>
    </location>
</feature>
<evidence type="ECO:0000256" key="1">
    <source>
        <dbReference type="SAM" id="MobiDB-lite"/>
    </source>
</evidence>
<accession>A0ABV2AU95</accession>
<dbReference type="EMBL" id="JBDODL010004323">
    <property type="protein sequence ID" value="MES1923006.1"/>
    <property type="molecule type" value="Genomic_DNA"/>
</dbReference>
<sequence>PVWNYLNDSLFTSECIDFDPETLACSAIYLAALEFGIPLPEKPLCWHEFFDVRYETIKSCCDSILGCYRVDEAALDFSGDFERELKIFRAQQEEQTETESKMGRENSKRVREKDQNQRTRKVGRRAEKMAGSRYSESSHSRRSESAERRRRPSKRHDGRRRYKKRRSRASHRRQSDFDRKSGKSKNGLEIKAKTKSIKKDDEKSPKAIKFYTKRAQRLKSEMA</sequence>
<dbReference type="Gene3D" id="1.10.472.10">
    <property type="entry name" value="Cyclin-like"/>
    <property type="match status" value="1"/>
</dbReference>
<organism evidence="2 3">
    <name type="scientific">Bonamia ostreae</name>
    <dbReference type="NCBI Taxonomy" id="126728"/>
    <lineage>
        <taxon>Eukaryota</taxon>
        <taxon>Sar</taxon>
        <taxon>Rhizaria</taxon>
        <taxon>Endomyxa</taxon>
        <taxon>Ascetosporea</taxon>
        <taxon>Haplosporida</taxon>
        <taxon>Bonamia</taxon>
    </lineage>
</organism>
<comment type="caution">
    <text evidence="2">The sequence shown here is derived from an EMBL/GenBank/DDBJ whole genome shotgun (WGS) entry which is preliminary data.</text>
</comment>
<feature type="non-terminal residue" evidence="2">
    <location>
        <position position="1"/>
    </location>
</feature>
<proteinExistence type="predicted"/>
<protein>
    <recommendedName>
        <fullName evidence="4">Cyclin C-terminal domain-containing protein</fullName>
    </recommendedName>
</protein>
<evidence type="ECO:0000313" key="3">
    <source>
        <dbReference type="Proteomes" id="UP001439008"/>
    </source>
</evidence>
<name>A0ABV2AU95_9EUKA</name>
<feature type="region of interest" description="Disordered" evidence="1">
    <location>
        <begin position="92"/>
        <end position="208"/>
    </location>
</feature>
<keyword evidence="3" id="KW-1185">Reference proteome</keyword>
<gene>
    <name evidence="2" type="ORF">MHBO_004540</name>
</gene>
<evidence type="ECO:0000313" key="2">
    <source>
        <dbReference type="EMBL" id="MES1923006.1"/>
    </source>
</evidence>
<evidence type="ECO:0008006" key="4">
    <source>
        <dbReference type="Google" id="ProtNLM"/>
    </source>
</evidence>
<feature type="compositionally biased region" description="Basic and acidic residues" evidence="1">
    <location>
        <begin position="98"/>
        <end position="117"/>
    </location>
</feature>
<feature type="compositionally biased region" description="Basic and acidic residues" evidence="1">
    <location>
        <begin position="173"/>
        <end position="205"/>
    </location>
</feature>
<feature type="non-terminal residue" evidence="2">
    <location>
        <position position="223"/>
    </location>
</feature>